<feature type="domain" description="Xylanase inhibitor N-terminal" evidence="4">
    <location>
        <begin position="117"/>
        <end position="267"/>
    </location>
</feature>
<dbReference type="PANTHER" id="PTHR47965:SF63">
    <property type="entry name" value="OS01G0937200 PROTEIN"/>
    <property type="match status" value="1"/>
</dbReference>
<evidence type="ECO:0008006" key="7">
    <source>
        <dbReference type="Google" id="ProtNLM"/>
    </source>
</evidence>
<comment type="caution">
    <text evidence="5">The sequence shown here is derived from an EMBL/GenBank/DDBJ whole genome shotgun (WGS) entry which is preliminary data.</text>
</comment>
<proteinExistence type="inferred from homology"/>
<dbReference type="Proteomes" id="UP000823388">
    <property type="component" value="Chromosome 5N"/>
</dbReference>
<evidence type="ECO:0000256" key="1">
    <source>
        <dbReference type="ARBA" id="ARBA00007447"/>
    </source>
</evidence>
<dbReference type="GO" id="GO:0004190">
    <property type="term" value="F:aspartic-type endopeptidase activity"/>
    <property type="evidence" value="ECO:0007669"/>
    <property type="project" value="InterPro"/>
</dbReference>
<dbReference type="SUPFAM" id="SSF50630">
    <property type="entry name" value="Acid proteases"/>
    <property type="match status" value="1"/>
</dbReference>
<gene>
    <name evidence="5" type="ORF">PVAP13_5NG621900</name>
</gene>
<keyword evidence="6" id="KW-1185">Reference proteome</keyword>
<comment type="similarity">
    <text evidence="1">Belongs to the peptidase A1 family.</text>
</comment>
<evidence type="ECO:0000259" key="3">
    <source>
        <dbReference type="Pfam" id="PF14541"/>
    </source>
</evidence>
<feature type="region of interest" description="Disordered" evidence="2">
    <location>
        <begin position="372"/>
        <end position="407"/>
    </location>
</feature>
<evidence type="ECO:0000256" key="2">
    <source>
        <dbReference type="SAM" id="MobiDB-lite"/>
    </source>
</evidence>
<reference evidence="5" key="1">
    <citation type="submission" date="2020-05" db="EMBL/GenBank/DDBJ databases">
        <title>WGS assembly of Panicum virgatum.</title>
        <authorList>
            <person name="Lovell J.T."/>
            <person name="Jenkins J."/>
            <person name="Shu S."/>
            <person name="Juenger T.E."/>
            <person name="Schmutz J."/>
        </authorList>
    </citation>
    <scope>NUCLEOTIDE SEQUENCE</scope>
    <source>
        <strain evidence="5">AP13</strain>
    </source>
</reference>
<evidence type="ECO:0000259" key="4">
    <source>
        <dbReference type="Pfam" id="PF14543"/>
    </source>
</evidence>
<accession>A0A8T0S7V5</accession>
<dbReference type="GO" id="GO:0006508">
    <property type="term" value="P:proteolysis"/>
    <property type="evidence" value="ECO:0007669"/>
    <property type="project" value="InterPro"/>
</dbReference>
<organism evidence="5 6">
    <name type="scientific">Panicum virgatum</name>
    <name type="common">Blackwell switchgrass</name>
    <dbReference type="NCBI Taxonomy" id="38727"/>
    <lineage>
        <taxon>Eukaryota</taxon>
        <taxon>Viridiplantae</taxon>
        <taxon>Streptophyta</taxon>
        <taxon>Embryophyta</taxon>
        <taxon>Tracheophyta</taxon>
        <taxon>Spermatophyta</taxon>
        <taxon>Magnoliopsida</taxon>
        <taxon>Liliopsida</taxon>
        <taxon>Poales</taxon>
        <taxon>Poaceae</taxon>
        <taxon>PACMAD clade</taxon>
        <taxon>Panicoideae</taxon>
        <taxon>Panicodae</taxon>
        <taxon>Paniceae</taxon>
        <taxon>Panicinae</taxon>
        <taxon>Panicum</taxon>
        <taxon>Panicum sect. Hiantes</taxon>
    </lineage>
</organism>
<dbReference type="Gene3D" id="2.40.70.10">
    <property type="entry name" value="Acid Proteases"/>
    <property type="match status" value="2"/>
</dbReference>
<dbReference type="Pfam" id="PF14541">
    <property type="entry name" value="TAXi_C"/>
    <property type="match status" value="1"/>
</dbReference>
<dbReference type="InterPro" id="IPR001461">
    <property type="entry name" value="Aspartic_peptidase_A1"/>
</dbReference>
<dbReference type="PANTHER" id="PTHR47965">
    <property type="entry name" value="ASPARTYL PROTEASE-RELATED"/>
    <property type="match status" value="1"/>
</dbReference>
<dbReference type="EMBL" id="CM029046">
    <property type="protein sequence ID" value="KAG2594130.1"/>
    <property type="molecule type" value="Genomic_DNA"/>
</dbReference>
<name>A0A8T0S7V5_PANVG</name>
<protein>
    <recommendedName>
        <fullName evidence="7">Peptidase A1 domain-containing protein</fullName>
    </recommendedName>
</protein>
<dbReference type="InterPro" id="IPR021109">
    <property type="entry name" value="Peptidase_aspartic_dom_sf"/>
</dbReference>
<evidence type="ECO:0000313" key="6">
    <source>
        <dbReference type="Proteomes" id="UP000823388"/>
    </source>
</evidence>
<dbReference type="InterPro" id="IPR032861">
    <property type="entry name" value="TAXi_N"/>
</dbReference>
<feature type="compositionally biased region" description="Basic and acidic residues" evidence="2">
    <location>
        <begin position="383"/>
        <end position="395"/>
    </location>
</feature>
<sequence length="407" mass="42776">METAGTSFKLILPYFSANRTTIDELDLKQSQSPHVVPSALTSIYHTHHHPPNRHNMIKMALNLPAYFHLTFLCTTLFSLPSVHLRLVRASSPPIQTLVAPITKDTGTSLYTLSISQQQYLLDLSGPLLWSPCSPTHPTVPCSSGECAAAGSGAPEFRDGQCTCTARPANPVTGERAVGDLTLTDVATNASDGKTPTAEVTVHGVVSSCAPDSLLRSFPSGAAGDAGLGRGSLGLLAQLHAKLSLTKRQFAICLPSTAAAPGAAFFGSGPYGLMPPPQFDAGAALSYTDLVRDPRRPTAYGIRLRGIAVNQEAVPLPAGALARGGGVTLDTALPYTVLRRDVYRPFVDAFRRATARVPRAVLRAVLRQPRARVHAGRVRGGARGPDDGGARGRQLDGVRSQLAGAGGA</sequence>
<dbReference type="AlphaFoldDB" id="A0A8T0S7V5"/>
<evidence type="ECO:0000313" key="5">
    <source>
        <dbReference type="EMBL" id="KAG2594130.1"/>
    </source>
</evidence>
<dbReference type="InterPro" id="IPR032799">
    <property type="entry name" value="TAXi_C"/>
</dbReference>
<feature type="domain" description="Xylanase inhibitor C-terminal" evidence="3">
    <location>
        <begin position="298"/>
        <end position="358"/>
    </location>
</feature>
<dbReference type="Pfam" id="PF14543">
    <property type="entry name" value="TAXi_N"/>
    <property type="match status" value="1"/>
</dbReference>